<dbReference type="PROSITE" id="PS51269">
    <property type="entry name" value="COMM"/>
    <property type="match status" value="1"/>
</dbReference>
<dbReference type="Pfam" id="PF07258">
    <property type="entry name" value="COMM_domain"/>
    <property type="match status" value="1"/>
</dbReference>
<dbReference type="CDD" id="cd04751">
    <property type="entry name" value="Commd3"/>
    <property type="match status" value="1"/>
</dbReference>
<dbReference type="OMA" id="CVQSYMC"/>
<dbReference type="EMBL" id="CM004476">
    <property type="protein sequence ID" value="OCT75605.1"/>
    <property type="molecule type" value="Genomic_DNA"/>
</dbReference>
<gene>
    <name evidence="4" type="ORF">XELAEV_18030789mg</name>
</gene>
<dbReference type="PANTHER" id="PTHR31159:SF1">
    <property type="entry name" value="COMM DOMAIN-CONTAINING PROTEIN 3"/>
    <property type="match status" value="1"/>
</dbReference>
<evidence type="ECO:0000256" key="1">
    <source>
        <dbReference type="ARBA" id="ARBA00016548"/>
    </source>
</evidence>
<feature type="domain" description="COMM" evidence="3">
    <location>
        <begin position="148"/>
        <end position="217"/>
    </location>
</feature>
<comment type="similarity">
    <text evidence="2">Belongs to the COMM domain-containing protein 3 family.</text>
</comment>
<sequence>MYTNFQRCFCLVCVYKKHICTSYMSVCRVICVQSYMCTVLYVYRVICVQSYMCTELYVYRVICVQSYMCTELYVYRVICVQSYMCTELYVYRVICVQSYMCAELYVCVQSYMCTELYVCVQSYAEFVFRVMCLYVCVQSYIIGISPPHITDVSWRLQYQIKSNQLYRHNRPDYLINLTVESSDANQKPEISFDCSMEQLQDLLGKLRDAAKSLERTTQM</sequence>
<reference evidence="5" key="1">
    <citation type="journal article" date="2016" name="Nature">
        <title>Genome evolution in the allotetraploid frog Xenopus laevis.</title>
        <authorList>
            <person name="Session A.M."/>
            <person name="Uno Y."/>
            <person name="Kwon T."/>
            <person name="Chapman J.A."/>
            <person name="Toyoda A."/>
            <person name="Takahashi S."/>
            <person name="Fukui A."/>
            <person name="Hikosaka A."/>
            <person name="Suzuki A."/>
            <person name="Kondo M."/>
            <person name="van Heeringen S.J."/>
            <person name="Quigley I."/>
            <person name="Heinz S."/>
            <person name="Ogino H."/>
            <person name="Ochi H."/>
            <person name="Hellsten U."/>
            <person name="Lyons J.B."/>
            <person name="Simakov O."/>
            <person name="Putnam N."/>
            <person name="Stites J."/>
            <person name="Kuroki Y."/>
            <person name="Tanaka T."/>
            <person name="Michiue T."/>
            <person name="Watanabe M."/>
            <person name="Bogdanovic O."/>
            <person name="Lister R."/>
            <person name="Georgiou G."/>
            <person name="Paranjpe S.S."/>
            <person name="van Kruijsbergen I."/>
            <person name="Shu S."/>
            <person name="Carlson J."/>
            <person name="Kinoshita T."/>
            <person name="Ohta Y."/>
            <person name="Mawaribuchi S."/>
            <person name="Jenkins J."/>
            <person name="Grimwood J."/>
            <person name="Schmutz J."/>
            <person name="Mitros T."/>
            <person name="Mozaffari S.V."/>
            <person name="Suzuki Y."/>
            <person name="Haramoto Y."/>
            <person name="Yamamoto T.S."/>
            <person name="Takagi C."/>
            <person name="Heald R."/>
            <person name="Miller K."/>
            <person name="Haudenschild C."/>
            <person name="Kitzman J."/>
            <person name="Nakayama T."/>
            <person name="Izutsu Y."/>
            <person name="Robert J."/>
            <person name="Fortriede J."/>
            <person name="Burns K."/>
            <person name="Lotay V."/>
            <person name="Karimi K."/>
            <person name="Yasuoka Y."/>
            <person name="Dichmann D.S."/>
            <person name="Flajnik M.F."/>
            <person name="Houston D.W."/>
            <person name="Shendure J."/>
            <person name="DuPasquier L."/>
            <person name="Vize P.D."/>
            <person name="Zorn A.M."/>
            <person name="Ito M."/>
            <person name="Marcotte E.M."/>
            <person name="Wallingford J.B."/>
            <person name="Ito Y."/>
            <person name="Asashima M."/>
            <person name="Ueno N."/>
            <person name="Matsuda Y."/>
            <person name="Veenstra G.J."/>
            <person name="Fujiyama A."/>
            <person name="Harland R.M."/>
            <person name="Taira M."/>
            <person name="Rokhsar D.S."/>
        </authorList>
    </citation>
    <scope>NUCLEOTIDE SEQUENCE [LARGE SCALE GENOMIC DNA]</scope>
    <source>
        <strain evidence="5">J</strain>
    </source>
</reference>
<dbReference type="Proteomes" id="UP000694892">
    <property type="component" value="Chromosome 6L"/>
</dbReference>
<name>A0A974HF27_XENLA</name>
<evidence type="ECO:0000313" key="4">
    <source>
        <dbReference type="EMBL" id="OCT75605.1"/>
    </source>
</evidence>
<accession>A0A974HF27</accession>
<dbReference type="InterPro" id="IPR017920">
    <property type="entry name" value="COMM"/>
</dbReference>
<dbReference type="GO" id="GO:0006814">
    <property type="term" value="P:sodium ion transport"/>
    <property type="evidence" value="ECO:0007669"/>
    <property type="project" value="InterPro"/>
</dbReference>
<organism evidence="4 5">
    <name type="scientific">Xenopus laevis</name>
    <name type="common">African clawed frog</name>
    <dbReference type="NCBI Taxonomy" id="8355"/>
    <lineage>
        <taxon>Eukaryota</taxon>
        <taxon>Metazoa</taxon>
        <taxon>Chordata</taxon>
        <taxon>Craniata</taxon>
        <taxon>Vertebrata</taxon>
        <taxon>Euteleostomi</taxon>
        <taxon>Amphibia</taxon>
        <taxon>Batrachia</taxon>
        <taxon>Anura</taxon>
        <taxon>Pipoidea</taxon>
        <taxon>Pipidae</taxon>
        <taxon>Xenopodinae</taxon>
        <taxon>Xenopus</taxon>
        <taxon>Xenopus</taxon>
    </lineage>
</organism>
<evidence type="ECO:0000313" key="5">
    <source>
        <dbReference type="Proteomes" id="UP000694892"/>
    </source>
</evidence>
<proteinExistence type="inferred from homology"/>
<dbReference type="InterPro" id="IPR037355">
    <property type="entry name" value="COMMD3"/>
</dbReference>
<protein>
    <recommendedName>
        <fullName evidence="1">COMM domain-containing protein 3</fullName>
    </recommendedName>
</protein>
<dbReference type="AlphaFoldDB" id="A0A974HF27"/>
<dbReference type="PANTHER" id="PTHR31159">
    <property type="entry name" value="COMM DOMAIN-CONTAINING PROTEIN 3"/>
    <property type="match status" value="1"/>
</dbReference>
<evidence type="ECO:0000259" key="3">
    <source>
        <dbReference type="PROSITE" id="PS51269"/>
    </source>
</evidence>
<evidence type="ECO:0000256" key="2">
    <source>
        <dbReference type="ARBA" id="ARBA00093469"/>
    </source>
</evidence>